<dbReference type="EMBL" id="JBDFQZ010000007">
    <property type="protein sequence ID" value="KAK9706905.1"/>
    <property type="molecule type" value="Genomic_DNA"/>
</dbReference>
<evidence type="ECO:0000256" key="9">
    <source>
        <dbReference type="SAM" id="MobiDB-lite"/>
    </source>
</evidence>
<feature type="region of interest" description="Disordered" evidence="9">
    <location>
        <begin position="48"/>
        <end position="108"/>
    </location>
</feature>
<evidence type="ECO:0000256" key="5">
    <source>
        <dbReference type="ARBA" id="ARBA00023136"/>
    </source>
</evidence>
<evidence type="ECO:0000256" key="3">
    <source>
        <dbReference type="ARBA" id="ARBA00022622"/>
    </source>
</evidence>
<feature type="region of interest" description="Disordered" evidence="9">
    <location>
        <begin position="228"/>
        <end position="290"/>
    </location>
</feature>
<keyword evidence="8" id="KW-0449">Lipoprotein</keyword>
<dbReference type="InterPro" id="IPR012946">
    <property type="entry name" value="X8"/>
</dbReference>
<dbReference type="GO" id="GO:0009506">
    <property type="term" value="C:plasmodesma"/>
    <property type="evidence" value="ECO:0007669"/>
    <property type="project" value="UniProtKB-ARBA"/>
</dbReference>
<keyword evidence="13" id="KW-1185">Reference proteome</keyword>
<accession>A0AAW1JRH4</accession>
<feature type="compositionally biased region" description="Pro residues" evidence="9">
    <location>
        <begin position="78"/>
        <end position="99"/>
    </location>
</feature>
<evidence type="ECO:0000256" key="1">
    <source>
        <dbReference type="ARBA" id="ARBA00004609"/>
    </source>
</evidence>
<dbReference type="PANTHER" id="PTHR31044">
    <property type="entry name" value="BETA-1,3 GLUCANASE"/>
    <property type="match status" value="1"/>
</dbReference>
<feature type="signal peptide" evidence="10">
    <location>
        <begin position="1"/>
        <end position="23"/>
    </location>
</feature>
<feature type="compositionally biased region" description="Pro residues" evidence="9">
    <location>
        <begin position="245"/>
        <end position="256"/>
    </location>
</feature>
<reference evidence="12" key="1">
    <citation type="submission" date="2024-03" db="EMBL/GenBank/DDBJ databases">
        <title>WGS assembly of Saponaria officinalis var. Norfolk2.</title>
        <authorList>
            <person name="Jenkins J."/>
            <person name="Shu S."/>
            <person name="Grimwood J."/>
            <person name="Barry K."/>
            <person name="Goodstein D."/>
            <person name="Schmutz J."/>
            <person name="Leebens-Mack J."/>
            <person name="Osbourn A."/>
        </authorList>
    </citation>
    <scope>NUCLEOTIDE SEQUENCE [LARGE SCALE GENOMIC DNA]</scope>
    <source>
        <strain evidence="12">JIC</strain>
    </source>
</reference>
<feature type="chain" id="PRO_5043810942" description="X8 domain-containing protein" evidence="10">
    <location>
        <begin position="24"/>
        <end position="316"/>
    </location>
</feature>
<dbReference type="Pfam" id="PF07983">
    <property type="entry name" value="X8"/>
    <property type="match status" value="1"/>
</dbReference>
<protein>
    <recommendedName>
        <fullName evidence="11">X8 domain-containing protein</fullName>
    </recommendedName>
</protein>
<evidence type="ECO:0000256" key="7">
    <source>
        <dbReference type="ARBA" id="ARBA00023180"/>
    </source>
</evidence>
<keyword evidence="6" id="KW-1015">Disulfide bond</keyword>
<dbReference type="AlphaFoldDB" id="A0AAW1JRH4"/>
<dbReference type="SMART" id="SM00768">
    <property type="entry name" value="X8"/>
    <property type="match status" value="1"/>
</dbReference>
<dbReference type="FunFam" id="1.20.58.1040:FF:000001">
    <property type="entry name" value="Glucan endo-1,3-beta-glucosidase 4"/>
    <property type="match status" value="1"/>
</dbReference>
<keyword evidence="3" id="KW-0336">GPI-anchor</keyword>
<feature type="compositionally biased region" description="Low complexity" evidence="9">
    <location>
        <begin position="60"/>
        <end position="77"/>
    </location>
</feature>
<evidence type="ECO:0000259" key="11">
    <source>
        <dbReference type="SMART" id="SM00768"/>
    </source>
</evidence>
<feature type="compositionally biased region" description="Low complexity" evidence="9">
    <location>
        <begin position="257"/>
        <end position="271"/>
    </location>
</feature>
<dbReference type="GO" id="GO:0098552">
    <property type="term" value="C:side of membrane"/>
    <property type="evidence" value="ECO:0007669"/>
    <property type="project" value="UniProtKB-KW"/>
</dbReference>
<feature type="domain" description="X8" evidence="11">
    <location>
        <begin position="153"/>
        <end position="237"/>
    </location>
</feature>
<name>A0AAW1JRH4_SAPOF</name>
<dbReference type="InterPro" id="IPR044788">
    <property type="entry name" value="X8_dom_prot"/>
</dbReference>
<gene>
    <name evidence="12" type="ORF">RND81_07G160000</name>
</gene>
<evidence type="ECO:0000256" key="4">
    <source>
        <dbReference type="ARBA" id="ARBA00022729"/>
    </source>
</evidence>
<dbReference type="Proteomes" id="UP001443914">
    <property type="component" value="Unassembled WGS sequence"/>
</dbReference>
<evidence type="ECO:0000256" key="2">
    <source>
        <dbReference type="ARBA" id="ARBA00022475"/>
    </source>
</evidence>
<dbReference type="PANTHER" id="PTHR31044:SF127">
    <property type="entry name" value="X8 DOMAIN-CONTAINING PROTEIN"/>
    <property type="match status" value="1"/>
</dbReference>
<evidence type="ECO:0000313" key="13">
    <source>
        <dbReference type="Proteomes" id="UP001443914"/>
    </source>
</evidence>
<evidence type="ECO:0000256" key="6">
    <source>
        <dbReference type="ARBA" id="ARBA00023157"/>
    </source>
</evidence>
<evidence type="ECO:0000256" key="10">
    <source>
        <dbReference type="SAM" id="SignalP"/>
    </source>
</evidence>
<comment type="caution">
    <text evidence="12">The sequence shown here is derived from an EMBL/GenBank/DDBJ whole genome shotgun (WGS) entry which is preliminary data.</text>
</comment>
<keyword evidence="5" id="KW-0472">Membrane</keyword>
<keyword evidence="2" id="KW-1003">Cell membrane</keyword>
<evidence type="ECO:0000313" key="12">
    <source>
        <dbReference type="EMBL" id="KAK9706905.1"/>
    </source>
</evidence>
<dbReference type="Gene3D" id="1.20.58.1040">
    <property type="match status" value="1"/>
</dbReference>
<keyword evidence="4 10" id="KW-0732">Signal</keyword>
<dbReference type="GO" id="GO:0005886">
    <property type="term" value="C:plasma membrane"/>
    <property type="evidence" value="ECO:0007669"/>
    <property type="project" value="UniProtKB-SubCell"/>
</dbReference>
<keyword evidence="7" id="KW-0325">Glycoprotein</keyword>
<comment type="subcellular location">
    <subcellularLocation>
        <location evidence="1">Cell membrane</location>
        <topology evidence="1">Lipid-anchor</topology>
        <topology evidence="1">GPI-anchor</topology>
    </subcellularLocation>
</comment>
<sequence>MDASILRCLSFLLLLGIISGSSAEVITRMQRYGDTLDAPIHDTYPTIVGNPTGDVPTLDPSPSTPTTTPTTSPMTPMTGPPTMPTTGPPSIPTTTPTPPYGGGGAGAGDGGGGAGGGAGAGGGGGGGGIGGGGGGGVGAGGGGGVGGGGGGGSWCVANPSASEKALQVGLDYACGYGGADCSQIQPGASCYNPDTIRDHASYAYNNYYQKNPSPTSCDFGGTAQLVSTDPSSGSCHFPSKGSTSPTPPSPTPPMQTPPTMMSPPSMFMPGTPLGGSSVFGPEPTASPNTATTTSRQLLLFLSSTSVLMYILLANPA</sequence>
<proteinExistence type="predicted"/>
<evidence type="ECO:0000256" key="8">
    <source>
        <dbReference type="ARBA" id="ARBA00023288"/>
    </source>
</evidence>
<organism evidence="12 13">
    <name type="scientific">Saponaria officinalis</name>
    <name type="common">Common soapwort</name>
    <name type="synonym">Lychnis saponaria</name>
    <dbReference type="NCBI Taxonomy" id="3572"/>
    <lineage>
        <taxon>Eukaryota</taxon>
        <taxon>Viridiplantae</taxon>
        <taxon>Streptophyta</taxon>
        <taxon>Embryophyta</taxon>
        <taxon>Tracheophyta</taxon>
        <taxon>Spermatophyta</taxon>
        <taxon>Magnoliopsida</taxon>
        <taxon>eudicotyledons</taxon>
        <taxon>Gunneridae</taxon>
        <taxon>Pentapetalae</taxon>
        <taxon>Caryophyllales</taxon>
        <taxon>Caryophyllaceae</taxon>
        <taxon>Caryophylleae</taxon>
        <taxon>Saponaria</taxon>
    </lineage>
</organism>